<reference evidence="2" key="1">
    <citation type="submission" date="2016-06" db="UniProtKB">
        <authorList>
            <consortium name="WormBaseParasite"/>
        </authorList>
    </citation>
    <scope>IDENTIFICATION</scope>
</reference>
<accession>A0A183JJP8</accession>
<evidence type="ECO:0000256" key="1">
    <source>
        <dbReference type="SAM" id="Phobius"/>
    </source>
</evidence>
<dbReference type="AlphaFoldDB" id="A0A183JJP8"/>
<keyword evidence="1" id="KW-1133">Transmembrane helix</keyword>
<organism evidence="2">
    <name type="scientific">Schistosoma curassoni</name>
    <dbReference type="NCBI Taxonomy" id="6186"/>
    <lineage>
        <taxon>Eukaryota</taxon>
        <taxon>Metazoa</taxon>
        <taxon>Spiralia</taxon>
        <taxon>Lophotrochozoa</taxon>
        <taxon>Platyhelminthes</taxon>
        <taxon>Trematoda</taxon>
        <taxon>Digenea</taxon>
        <taxon>Strigeidida</taxon>
        <taxon>Schistosomatoidea</taxon>
        <taxon>Schistosomatidae</taxon>
        <taxon>Schistosoma</taxon>
    </lineage>
</organism>
<keyword evidence="1" id="KW-0472">Membrane</keyword>
<feature type="transmembrane region" description="Helical" evidence="1">
    <location>
        <begin position="21"/>
        <end position="41"/>
    </location>
</feature>
<dbReference type="WBParaSite" id="SCUD_0000292501-mRNA-1">
    <property type="protein sequence ID" value="SCUD_0000292501-mRNA-1"/>
    <property type="gene ID" value="SCUD_0000292501"/>
</dbReference>
<proteinExistence type="predicted"/>
<sequence length="42" mass="4785">MYFSSSSIRSIALTNKDSKCKWFSCTLSGLFFNILLLLLSFT</sequence>
<name>A0A183JJP8_9TREM</name>
<evidence type="ECO:0000313" key="2">
    <source>
        <dbReference type="WBParaSite" id="SCUD_0000292501-mRNA-1"/>
    </source>
</evidence>
<protein>
    <submittedName>
        <fullName evidence="2">Uncharacterized protein</fullName>
    </submittedName>
</protein>
<keyword evidence="1" id="KW-0812">Transmembrane</keyword>